<protein>
    <submittedName>
        <fullName evidence="2">Uncharacterized protein</fullName>
    </submittedName>
</protein>
<evidence type="ECO:0000313" key="3">
    <source>
        <dbReference type="Proteomes" id="UP001527925"/>
    </source>
</evidence>
<sequence length="816" mass="90609">MQMQQMQMQQMQMQQMQMQQMPMQQMPTLVPGQMYQQQQHPAGQVAYQSLPGQPMPATQGQMYPQLQYQQMPGQPTAQVAPGQLVMQAMPGQPMVQAMPGQPMMQIVPGQQMVQMVPGQQMVQVMPGQTIVQTMPGQPMMQVTPGSPMMQPMAQADPKQQWNQQGAAVSEGPPPSYAQALAAAPTLQVVVLPPGFFDFSTVPETNILFPQQCPQLVSPSPVPVKKEGYETFTFSRVLDNNPDELWRFFMSHLDRPGLLVRIHGYHHETRTRVVHEGASTRVETYQVQVDDFNFSLNASAYVSEQWSRLVCMPRNGKPPLTYRQTIEEYTRSRNKLKEIHLDKQPLWDYENLTRAIHFCILQTGYPHTIQVSYDIPNSKVSVYADTLLSKSAHNTCIRVLCVLTCLCIIFGPIYLLSRKRVSNNLICEYPVLISSADFFIRNYAFIQSHRSASAPPLSMPYGPHGGASHGAEHDSHAKAAHLGRGHPSGLWDRHSHTVMGPRAASPEDDSDSIASSLGEHLPPPPPFHVAVASHVGTSALDPAAPAPKPLRLFDMDTVPESCVMHARQCTPLESPSAVPFRHTDGAIVAFSPNLDASADELWRFFLTHLSKPRLLVRVKGTHPESRTRHIRVNGAVTSETRTETVTDFDFVLDASAYVCHHWDRVMAIGPSGQPASSYRQALDEYAQSGSKLKEIHLVKQVGGNFDDLERALLHCISLTGFAGSASVTFALANDKISVKCSHSLSKLSHSIFSGVMELFSSGSRRLKRHPSTHGASSTLVCEFQMDSDPAEFYSRNFRLVQQLARMHRNSGTPVIAK</sequence>
<reference evidence="2 3" key="1">
    <citation type="submission" date="2023-09" db="EMBL/GenBank/DDBJ databases">
        <title>Pangenome analysis of Batrachochytrium dendrobatidis and related Chytrids.</title>
        <authorList>
            <person name="Yacoub M.N."/>
            <person name="Stajich J.E."/>
            <person name="James T.Y."/>
        </authorList>
    </citation>
    <scope>NUCLEOTIDE SEQUENCE [LARGE SCALE GENOMIC DNA]</scope>
    <source>
        <strain evidence="2 3">JEL0888</strain>
    </source>
</reference>
<evidence type="ECO:0000313" key="2">
    <source>
        <dbReference type="EMBL" id="KAL2913254.1"/>
    </source>
</evidence>
<evidence type="ECO:0000256" key="1">
    <source>
        <dbReference type="SAM" id="MobiDB-lite"/>
    </source>
</evidence>
<proteinExistence type="predicted"/>
<gene>
    <name evidence="2" type="ORF">HK105_207256</name>
</gene>
<accession>A0ABR4N162</accession>
<feature type="region of interest" description="Disordered" evidence="1">
    <location>
        <begin position="455"/>
        <end position="518"/>
    </location>
</feature>
<dbReference type="PANTHER" id="PTHR37848">
    <property type="entry name" value="EXPRESSED PROTEIN"/>
    <property type="match status" value="1"/>
</dbReference>
<keyword evidence="3" id="KW-1185">Reference proteome</keyword>
<dbReference type="EMBL" id="JADGIZ020000049">
    <property type="protein sequence ID" value="KAL2913254.1"/>
    <property type="molecule type" value="Genomic_DNA"/>
</dbReference>
<comment type="caution">
    <text evidence="2">The sequence shown here is derived from an EMBL/GenBank/DDBJ whole genome shotgun (WGS) entry which is preliminary data.</text>
</comment>
<organism evidence="2 3">
    <name type="scientific">Polyrhizophydium stewartii</name>
    <dbReference type="NCBI Taxonomy" id="2732419"/>
    <lineage>
        <taxon>Eukaryota</taxon>
        <taxon>Fungi</taxon>
        <taxon>Fungi incertae sedis</taxon>
        <taxon>Chytridiomycota</taxon>
        <taxon>Chytridiomycota incertae sedis</taxon>
        <taxon>Chytridiomycetes</taxon>
        <taxon>Rhizophydiales</taxon>
        <taxon>Rhizophydiales incertae sedis</taxon>
        <taxon>Polyrhizophydium</taxon>
    </lineage>
</organism>
<dbReference type="PANTHER" id="PTHR37848:SF1">
    <property type="entry name" value="SUN DOMAIN-CONTAINING PROTEIN"/>
    <property type="match status" value="1"/>
</dbReference>
<name>A0ABR4N162_9FUNG</name>
<dbReference type="Proteomes" id="UP001527925">
    <property type="component" value="Unassembled WGS sequence"/>
</dbReference>